<keyword evidence="5 8" id="KW-0812">Transmembrane</keyword>
<feature type="transmembrane region" description="Helical" evidence="8">
    <location>
        <begin position="14"/>
        <end position="40"/>
    </location>
</feature>
<keyword evidence="10" id="KW-1185">Reference proteome</keyword>
<comment type="similarity">
    <text evidence="2 8">Belongs to the 4-toluene sulfonate uptake permease (TSUP) (TC 2.A.102) family.</text>
</comment>
<sequence>MLDVLYAALETPGLIWMVLTIAAAGIVRGFTGFGTAMIFVPVAGMFLPPAEVILVIATTGIFSTIALVPGAWKIADRGEVAALSLSAMVTVPLGLWLLSQLDAMTIRWIVTVVVSLTLLAVVTGWRWHGRLGWPGRFAIGGAGGTIGGLTGLTGPVVIIFYLANARSAQAVRANTILFLAATDIIITTGLFVSGQVTLVPLAIALLLSLPYLVTTLIGQSLFDPKLERFYRVSAYSVIALAVVSGLPLFD</sequence>
<evidence type="ECO:0000313" key="10">
    <source>
        <dbReference type="Proteomes" id="UP001429564"/>
    </source>
</evidence>
<evidence type="ECO:0000313" key="9">
    <source>
        <dbReference type="EMBL" id="NIZ61284.1"/>
    </source>
</evidence>
<feature type="transmembrane region" description="Helical" evidence="8">
    <location>
        <begin position="52"/>
        <end position="74"/>
    </location>
</feature>
<evidence type="ECO:0000256" key="4">
    <source>
        <dbReference type="ARBA" id="ARBA00022475"/>
    </source>
</evidence>
<feature type="transmembrane region" description="Helical" evidence="8">
    <location>
        <begin position="105"/>
        <end position="125"/>
    </location>
</feature>
<dbReference type="RefSeq" id="WP_167683852.1">
    <property type="nucleotide sequence ID" value="NZ_QHLQ01000008.1"/>
</dbReference>
<proteinExistence type="inferred from homology"/>
<comment type="subcellular location">
    <subcellularLocation>
        <location evidence="1 8">Cell membrane</location>
        <topology evidence="1 8">Multi-pass membrane protein</topology>
    </subcellularLocation>
</comment>
<gene>
    <name evidence="9" type="ORF">DL239_09895</name>
</gene>
<feature type="transmembrane region" description="Helical" evidence="8">
    <location>
        <begin position="198"/>
        <end position="217"/>
    </location>
</feature>
<evidence type="ECO:0000256" key="6">
    <source>
        <dbReference type="ARBA" id="ARBA00022989"/>
    </source>
</evidence>
<dbReference type="InterPro" id="IPR002781">
    <property type="entry name" value="TM_pro_TauE-like"/>
</dbReference>
<feature type="transmembrane region" description="Helical" evidence="8">
    <location>
        <begin position="175"/>
        <end position="192"/>
    </location>
</feature>
<feature type="transmembrane region" description="Helical" evidence="8">
    <location>
        <begin position="80"/>
        <end position="98"/>
    </location>
</feature>
<evidence type="ECO:0000256" key="1">
    <source>
        <dbReference type="ARBA" id="ARBA00004651"/>
    </source>
</evidence>
<dbReference type="PANTHER" id="PTHR30269:SF37">
    <property type="entry name" value="MEMBRANE TRANSPORTER PROTEIN"/>
    <property type="match status" value="1"/>
</dbReference>
<evidence type="ECO:0000256" key="5">
    <source>
        <dbReference type="ARBA" id="ARBA00022692"/>
    </source>
</evidence>
<dbReference type="Pfam" id="PF01925">
    <property type="entry name" value="TauE"/>
    <property type="match status" value="1"/>
</dbReference>
<feature type="transmembrane region" description="Helical" evidence="8">
    <location>
        <begin position="229"/>
        <end position="249"/>
    </location>
</feature>
<dbReference type="PANTHER" id="PTHR30269">
    <property type="entry name" value="TRANSMEMBRANE PROTEIN YFCA"/>
    <property type="match status" value="1"/>
</dbReference>
<evidence type="ECO:0000256" key="7">
    <source>
        <dbReference type="ARBA" id="ARBA00023136"/>
    </source>
</evidence>
<protein>
    <recommendedName>
        <fullName evidence="8">Probable membrane transporter protein</fullName>
    </recommendedName>
</protein>
<keyword evidence="3" id="KW-0813">Transport</keyword>
<feature type="transmembrane region" description="Helical" evidence="8">
    <location>
        <begin position="137"/>
        <end position="163"/>
    </location>
</feature>
<keyword evidence="6 8" id="KW-1133">Transmembrane helix</keyword>
<reference evidence="9 10" key="1">
    <citation type="submission" date="2018-05" db="EMBL/GenBank/DDBJ databases">
        <authorList>
            <person name="Zhang Y.-J."/>
        </authorList>
    </citation>
    <scope>NUCLEOTIDE SEQUENCE [LARGE SCALE GENOMIC DNA]</scope>
    <source>
        <strain evidence="9 10">CY04</strain>
    </source>
</reference>
<evidence type="ECO:0000256" key="2">
    <source>
        <dbReference type="ARBA" id="ARBA00009142"/>
    </source>
</evidence>
<comment type="caution">
    <text evidence="9">The sequence shown here is derived from an EMBL/GenBank/DDBJ whole genome shotgun (WGS) entry which is preliminary data.</text>
</comment>
<keyword evidence="7 8" id="KW-0472">Membrane</keyword>
<dbReference type="EMBL" id="QHLQ01000008">
    <property type="protein sequence ID" value="NIZ61284.1"/>
    <property type="molecule type" value="Genomic_DNA"/>
</dbReference>
<dbReference type="InterPro" id="IPR052017">
    <property type="entry name" value="TSUP"/>
</dbReference>
<keyword evidence="4 8" id="KW-1003">Cell membrane</keyword>
<organism evidence="9 10">
    <name type="scientific">Parasedimentitalea denitrificans</name>
    <dbReference type="NCBI Taxonomy" id="2211118"/>
    <lineage>
        <taxon>Bacteria</taxon>
        <taxon>Pseudomonadati</taxon>
        <taxon>Pseudomonadota</taxon>
        <taxon>Alphaproteobacteria</taxon>
        <taxon>Rhodobacterales</taxon>
        <taxon>Paracoccaceae</taxon>
        <taxon>Parasedimentitalea</taxon>
    </lineage>
</organism>
<accession>A0ABX0W6M1</accession>
<evidence type="ECO:0000256" key="8">
    <source>
        <dbReference type="RuleBase" id="RU363041"/>
    </source>
</evidence>
<evidence type="ECO:0000256" key="3">
    <source>
        <dbReference type="ARBA" id="ARBA00022448"/>
    </source>
</evidence>
<name>A0ABX0W6M1_9RHOB</name>
<dbReference type="Proteomes" id="UP001429564">
    <property type="component" value="Unassembled WGS sequence"/>
</dbReference>